<comment type="caution">
    <text evidence="1">The sequence shown here is derived from an EMBL/GenBank/DDBJ whole genome shotgun (WGS) entry which is preliminary data.</text>
</comment>
<dbReference type="EMBL" id="AVOT02000081">
    <property type="protein sequence ID" value="MBW0460947.1"/>
    <property type="molecule type" value="Genomic_DNA"/>
</dbReference>
<organism evidence="1 2">
    <name type="scientific">Austropuccinia psidii MF-1</name>
    <dbReference type="NCBI Taxonomy" id="1389203"/>
    <lineage>
        <taxon>Eukaryota</taxon>
        <taxon>Fungi</taxon>
        <taxon>Dikarya</taxon>
        <taxon>Basidiomycota</taxon>
        <taxon>Pucciniomycotina</taxon>
        <taxon>Pucciniomycetes</taxon>
        <taxon>Pucciniales</taxon>
        <taxon>Sphaerophragmiaceae</taxon>
        <taxon>Austropuccinia</taxon>
    </lineage>
</organism>
<name>A0A9Q3GCA0_9BASI</name>
<sequence>MKFRSEKANQFTQRVVEEIQKSNRTQRHECLLPKDGCSSIVTYAPEGLPIDFYNSNQFTNRTAGQNRIIADSNSISFFPDATKSLLEKQHQNESLREKRFTQKYWEKVIKDYNLSHEIVNYDEMDDSFTEEIDQLAYLEENFEEKSPIYEAKEESGELENLMNQNFEMEDTENQIIDQHHNASF</sequence>
<dbReference type="Proteomes" id="UP000765509">
    <property type="component" value="Unassembled WGS sequence"/>
</dbReference>
<protein>
    <submittedName>
        <fullName evidence="1">Uncharacterized protein</fullName>
    </submittedName>
</protein>
<accession>A0A9Q3GCA0</accession>
<dbReference type="AlphaFoldDB" id="A0A9Q3GCA0"/>
<evidence type="ECO:0000313" key="2">
    <source>
        <dbReference type="Proteomes" id="UP000765509"/>
    </source>
</evidence>
<keyword evidence="2" id="KW-1185">Reference proteome</keyword>
<reference evidence="1" key="1">
    <citation type="submission" date="2021-03" db="EMBL/GenBank/DDBJ databases">
        <title>Draft genome sequence of rust myrtle Austropuccinia psidii MF-1, a brazilian biotype.</title>
        <authorList>
            <person name="Quecine M.C."/>
            <person name="Pachon D.M.R."/>
            <person name="Bonatelli M.L."/>
            <person name="Correr F.H."/>
            <person name="Franceschini L.M."/>
            <person name="Leite T.F."/>
            <person name="Margarido G.R.A."/>
            <person name="Almeida C.A."/>
            <person name="Ferrarezi J.A."/>
            <person name="Labate C.A."/>
        </authorList>
    </citation>
    <scope>NUCLEOTIDE SEQUENCE</scope>
    <source>
        <strain evidence="1">MF-1</strain>
    </source>
</reference>
<evidence type="ECO:0000313" key="1">
    <source>
        <dbReference type="EMBL" id="MBW0460947.1"/>
    </source>
</evidence>
<proteinExistence type="predicted"/>
<gene>
    <name evidence="1" type="ORF">O181_000662</name>
</gene>